<reference evidence="13 14" key="1">
    <citation type="submission" date="2019-09" db="EMBL/GenBank/DDBJ databases">
        <title>The complete genome of Methanoplanus sp. FWC-SCC4.</title>
        <authorList>
            <person name="Chen S.-C."/>
            <person name="Zhou Y.-Z."/>
            <person name="Lai M.-C."/>
        </authorList>
    </citation>
    <scope>NUCLEOTIDE SEQUENCE [LARGE SCALE GENOMIC DNA]</scope>
    <source>
        <strain evidence="13 14">FWC-SCC4</strain>
    </source>
</reference>
<dbReference type="SUPFAM" id="SSF52540">
    <property type="entry name" value="P-loop containing nucleoside triphosphate hydrolases"/>
    <property type="match status" value="1"/>
</dbReference>
<evidence type="ECO:0000256" key="7">
    <source>
        <dbReference type="ARBA" id="ARBA00038781"/>
    </source>
</evidence>
<dbReference type="InterPro" id="IPR027417">
    <property type="entry name" value="P-loop_NTPase"/>
</dbReference>
<name>A0AA97I2H0_9EURY</name>
<evidence type="ECO:0000259" key="12">
    <source>
        <dbReference type="PROSITE" id="PS50893"/>
    </source>
</evidence>
<evidence type="ECO:0000256" key="3">
    <source>
        <dbReference type="ARBA" id="ARBA00022505"/>
    </source>
</evidence>
<dbReference type="InterPro" id="IPR003593">
    <property type="entry name" value="AAA+_ATPase"/>
</dbReference>
<dbReference type="PANTHER" id="PTHR43117:SF4">
    <property type="entry name" value="OSMOPROTECTANT IMPORT ATP-BINDING PROTEIN OSMV"/>
    <property type="match status" value="1"/>
</dbReference>
<dbReference type="InterPro" id="IPR003439">
    <property type="entry name" value="ABC_transporter-like_ATP-bd"/>
</dbReference>
<dbReference type="GO" id="GO:1901238">
    <property type="term" value="F:ABC-type tungstate transporter activity"/>
    <property type="evidence" value="ECO:0007669"/>
    <property type="project" value="UniProtKB-EC"/>
</dbReference>
<evidence type="ECO:0000256" key="6">
    <source>
        <dbReference type="ARBA" id="ARBA00038307"/>
    </source>
</evidence>
<dbReference type="Pfam" id="PF00005">
    <property type="entry name" value="ABC_tran"/>
    <property type="match status" value="1"/>
</dbReference>
<dbReference type="AlphaFoldDB" id="A0AA97I2H0"/>
<evidence type="ECO:0000256" key="11">
    <source>
        <dbReference type="ARBA" id="ARBA00057369"/>
    </source>
</evidence>
<evidence type="ECO:0000313" key="14">
    <source>
        <dbReference type="Proteomes" id="UP001301797"/>
    </source>
</evidence>
<comment type="function">
    <text evidence="11">Part of the ABC transporter complex WtpABC involved in molybdate/tungstate import. Responsible for energy coupling to the transport system.</text>
</comment>
<dbReference type="GO" id="GO:0005886">
    <property type="term" value="C:plasma membrane"/>
    <property type="evidence" value="ECO:0007669"/>
    <property type="project" value="UniProtKB-SubCell"/>
</dbReference>
<dbReference type="EC" id="7.3.2.6" evidence="8"/>
<comment type="similarity">
    <text evidence="6">Belongs to the ABC transporter superfamily. Sulfate/tungstate importer (TC 3.A.1.6) family.</text>
</comment>
<dbReference type="KEGG" id="mefw:F1737_05815"/>
<dbReference type="PANTHER" id="PTHR43117">
    <property type="entry name" value="OSMOPROTECTANT IMPORT ATP-BINDING PROTEIN OSMV"/>
    <property type="match status" value="1"/>
</dbReference>
<dbReference type="GeneID" id="85229677"/>
<sequence length="375" mass="42470">MRSKRLFDRIEEIKISNLSKKYGDNFAVDDLNLDIRGGELLILIGGSGAGKTTALKMINRLIVPDSGHIEINGLNIADLNEVELRRNIGYVIQQIGLFPHMTVKDNIGLLPKIEKWKSGEITKKVEELLELVDLPPDYFINRYPKELSGGQQQRIGLARALVMDPPLLLMDEPFGALDPILRKQLQDEFLEIKKNIGRTIILVTHDINEAFKLGDRIGIMHDSKLIQTGTPEELIFNPKNSIVSGLVEADKKFRHIESMKVKDLVSPVLRKYYYESSQNCETALDNMIKDDIHIAIVMENGDYRGIVMRRELYPLKKTDTTLADQLTDLPVFSPEDDAMAALREIKKIKAPFGLSMDKGTVFGFLIPDEIMMRLI</sequence>
<dbReference type="InterPro" id="IPR017871">
    <property type="entry name" value="ABC_transporter-like_CS"/>
</dbReference>
<dbReference type="PROSITE" id="PS00211">
    <property type="entry name" value="ABC_TRANSPORTER_1"/>
    <property type="match status" value="1"/>
</dbReference>
<dbReference type="Proteomes" id="UP001301797">
    <property type="component" value="Chromosome"/>
</dbReference>
<dbReference type="GO" id="GO:0016887">
    <property type="term" value="F:ATP hydrolysis activity"/>
    <property type="evidence" value="ECO:0007669"/>
    <property type="project" value="InterPro"/>
</dbReference>
<dbReference type="PROSITE" id="PS50893">
    <property type="entry name" value="ABC_TRANSPORTER_2"/>
    <property type="match status" value="1"/>
</dbReference>
<evidence type="ECO:0000256" key="10">
    <source>
        <dbReference type="ARBA" id="ARBA00047936"/>
    </source>
</evidence>
<dbReference type="InterPro" id="IPR046342">
    <property type="entry name" value="CBS_dom_sf"/>
</dbReference>
<evidence type="ECO:0000256" key="4">
    <source>
        <dbReference type="ARBA" id="ARBA00022741"/>
    </source>
</evidence>
<comment type="subcellular location">
    <subcellularLocation>
        <location evidence="1">Cell membrane</location>
    </subcellularLocation>
</comment>
<keyword evidence="5 13" id="KW-0067">ATP-binding</keyword>
<evidence type="ECO:0000256" key="8">
    <source>
        <dbReference type="ARBA" id="ARBA00039025"/>
    </source>
</evidence>
<organism evidence="13 14">
    <name type="scientific">Methanochimaera problematica</name>
    <dbReference type="NCBI Taxonomy" id="2609417"/>
    <lineage>
        <taxon>Archaea</taxon>
        <taxon>Methanobacteriati</taxon>
        <taxon>Methanobacteriota</taxon>
        <taxon>Stenosarchaea group</taxon>
        <taxon>Methanomicrobia</taxon>
        <taxon>Methanomicrobiales</taxon>
        <taxon>Methanomicrobiaceae</taxon>
        <taxon>Methanochimaera</taxon>
    </lineage>
</organism>
<dbReference type="SMART" id="SM00382">
    <property type="entry name" value="AAA"/>
    <property type="match status" value="1"/>
</dbReference>
<evidence type="ECO:0000256" key="1">
    <source>
        <dbReference type="ARBA" id="ARBA00004236"/>
    </source>
</evidence>
<accession>A0AA97I2H0</accession>
<proteinExistence type="inferred from homology"/>
<dbReference type="EMBL" id="CP043875">
    <property type="protein sequence ID" value="WOF16260.1"/>
    <property type="molecule type" value="Genomic_DNA"/>
</dbReference>
<evidence type="ECO:0000256" key="5">
    <source>
        <dbReference type="ARBA" id="ARBA00022840"/>
    </source>
</evidence>
<dbReference type="Gene3D" id="3.40.50.300">
    <property type="entry name" value="P-loop containing nucleotide triphosphate hydrolases"/>
    <property type="match status" value="1"/>
</dbReference>
<keyword evidence="4" id="KW-0547">Nucleotide-binding</keyword>
<evidence type="ECO:0000256" key="2">
    <source>
        <dbReference type="ARBA" id="ARBA00022448"/>
    </source>
</evidence>
<dbReference type="RefSeq" id="WP_317137846.1">
    <property type="nucleotide sequence ID" value="NZ_CP043875.1"/>
</dbReference>
<dbReference type="FunFam" id="3.40.50.300:FF:000425">
    <property type="entry name" value="Probable ABC transporter, ATP-binding subunit"/>
    <property type="match status" value="1"/>
</dbReference>
<keyword evidence="2" id="KW-0813">Transport</keyword>
<feature type="domain" description="ABC transporter" evidence="12">
    <location>
        <begin position="13"/>
        <end position="247"/>
    </location>
</feature>
<dbReference type="SUPFAM" id="SSF54631">
    <property type="entry name" value="CBS-domain pair"/>
    <property type="match status" value="1"/>
</dbReference>
<gene>
    <name evidence="13" type="ORF">F1737_05815</name>
</gene>
<dbReference type="GO" id="GO:0005524">
    <property type="term" value="F:ATP binding"/>
    <property type="evidence" value="ECO:0007669"/>
    <property type="project" value="UniProtKB-KW"/>
</dbReference>
<keyword evidence="14" id="KW-1185">Reference proteome</keyword>
<evidence type="ECO:0000313" key="13">
    <source>
        <dbReference type="EMBL" id="WOF16260.1"/>
    </source>
</evidence>
<comment type="catalytic activity">
    <reaction evidence="10">
        <text>tungstate(in) + ATP + H2O = tungstate(out) + ADP + phosphate + H(+)</text>
        <dbReference type="Rhea" id="RHEA:35027"/>
        <dbReference type="ChEBI" id="CHEBI:15377"/>
        <dbReference type="ChEBI" id="CHEBI:15378"/>
        <dbReference type="ChEBI" id="CHEBI:30616"/>
        <dbReference type="ChEBI" id="CHEBI:43474"/>
        <dbReference type="ChEBI" id="CHEBI:46502"/>
        <dbReference type="ChEBI" id="CHEBI:456216"/>
        <dbReference type="EC" id="7.3.2.6"/>
    </reaction>
</comment>
<protein>
    <recommendedName>
        <fullName evidence="9">Molybdate/tungstate import ATP-binding protein WtpC</fullName>
        <ecNumber evidence="8">7.3.2.6</ecNumber>
    </recommendedName>
</protein>
<keyword evidence="3" id="KW-0500">Molybdenum</keyword>
<evidence type="ECO:0000256" key="9">
    <source>
        <dbReference type="ARBA" id="ARBA00041133"/>
    </source>
</evidence>
<comment type="subunit">
    <text evidence="7">The complex is composed of two ATP-binding proteins (WtpC), two transmembrane proteins (WtpB) and a solute-binding protein (WtpA).</text>
</comment>